<protein>
    <recommendedName>
        <fullName evidence="3">Ycf1</fullName>
    </recommendedName>
</protein>
<comment type="caution">
    <text evidence="1">The sequence shown here is derived from an EMBL/GenBank/DDBJ whole genome shotgun (WGS) entry which is preliminary data.</text>
</comment>
<evidence type="ECO:0000313" key="1">
    <source>
        <dbReference type="EMBL" id="GIY47895.1"/>
    </source>
</evidence>
<reference evidence="1 2" key="1">
    <citation type="submission" date="2021-06" db="EMBL/GenBank/DDBJ databases">
        <title>Caerostris extrusa draft genome.</title>
        <authorList>
            <person name="Kono N."/>
            <person name="Arakawa K."/>
        </authorList>
    </citation>
    <scope>NUCLEOTIDE SEQUENCE [LARGE SCALE GENOMIC DNA]</scope>
</reference>
<dbReference type="Proteomes" id="UP001054945">
    <property type="component" value="Unassembled WGS sequence"/>
</dbReference>
<gene>
    <name evidence="1" type="ORF">CEXT_697141</name>
</gene>
<dbReference type="AlphaFoldDB" id="A0AAV4TN86"/>
<evidence type="ECO:0000313" key="2">
    <source>
        <dbReference type="Proteomes" id="UP001054945"/>
    </source>
</evidence>
<accession>A0AAV4TN86</accession>
<organism evidence="1 2">
    <name type="scientific">Caerostris extrusa</name>
    <name type="common">Bark spider</name>
    <name type="synonym">Caerostris bankana</name>
    <dbReference type="NCBI Taxonomy" id="172846"/>
    <lineage>
        <taxon>Eukaryota</taxon>
        <taxon>Metazoa</taxon>
        <taxon>Ecdysozoa</taxon>
        <taxon>Arthropoda</taxon>
        <taxon>Chelicerata</taxon>
        <taxon>Arachnida</taxon>
        <taxon>Araneae</taxon>
        <taxon>Araneomorphae</taxon>
        <taxon>Entelegynae</taxon>
        <taxon>Araneoidea</taxon>
        <taxon>Araneidae</taxon>
        <taxon>Caerostris</taxon>
    </lineage>
</organism>
<name>A0AAV4TN86_CAEEX</name>
<sequence>MNLITTKNDLPNANFMRSNLATTKRRPKSDLRRQKKQLGEDFWVFRRHNSRASFIPDIATHTAFQNKLHEIESGDNKKTSEVGFEAKENNNWERISGFSDVITHE</sequence>
<dbReference type="EMBL" id="BPLR01011644">
    <property type="protein sequence ID" value="GIY47895.1"/>
    <property type="molecule type" value="Genomic_DNA"/>
</dbReference>
<proteinExistence type="predicted"/>
<keyword evidence="2" id="KW-1185">Reference proteome</keyword>
<evidence type="ECO:0008006" key="3">
    <source>
        <dbReference type="Google" id="ProtNLM"/>
    </source>
</evidence>